<reference evidence="1" key="1">
    <citation type="journal article" date="2021" name="Front. Microbiol.">
        <title>Comprehensive Comparative Genomics and Phenotyping of Methylobacterium Species.</title>
        <authorList>
            <person name="Alessa O."/>
            <person name="Ogura Y."/>
            <person name="Fujitani Y."/>
            <person name="Takami H."/>
            <person name="Hayashi T."/>
            <person name="Sahin N."/>
            <person name="Tani A."/>
        </authorList>
    </citation>
    <scope>NUCLEOTIDE SEQUENCE</scope>
    <source>
        <strain evidence="1">NBRC 15689</strain>
    </source>
</reference>
<protein>
    <submittedName>
        <fullName evidence="1">Uncharacterized protein</fullName>
    </submittedName>
</protein>
<reference evidence="1" key="2">
    <citation type="submission" date="2021-08" db="EMBL/GenBank/DDBJ databases">
        <authorList>
            <person name="Tani A."/>
            <person name="Ola A."/>
            <person name="Ogura Y."/>
            <person name="Katsura K."/>
            <person name="Hayashi T."/>
        </authorList>
    </citation>
    <scope>NUCLEOTIDE SEQUENCE</scope>
    <source>
        <strain evidence="1">NBRC 15689</strain>
    </source>
</reference>
<dbReference type="RefSeq" id="WP_238314998.1">
    <property type="nucleotide sequence ID" value="NZ_BPQV01000020.1"/>
</dbReference>
<dbReference type="EMBL" id="BPQV01000020">
    <property type="protein sequence ID" value="GJE29774.1"/>
    <property type="molecule type" value="Genomic_DNA"/>
</dbReference>
<proteinExistence type="predicted"/>
<evidence type="ECO:0000313" key="1">
    <source>
        <dbReference type="EMBL" id="GJE29774.1"/>
    </source>
</evidence>
<dbReference type="Gene3D" id="3.90.320.10">
    <property type="match status" value="1"/>
</dbReference>
<accession>A0ABQ4TFE4</accession>
<dbReference type="Proteomes" id="UP001055156">
    <property type="component" value="Unassembled WGS sequence"/>
</dbReference>
<name>A0ABQ4TFE4_METOR</name>
<dbReference type="InterPro" id="IPR011604">
    <property type="entry name" value="PDDEXK-like_dom_sf"/>
</dbReference>
<sequence length="323" mass="35574">MEIIEHTSGRVPGPGLYRMPAAVYHADPCPEPSLSSSVAKILVAQSAQHAFVAHPRLGGTVEESDPTRPKEIGTAVHKLILGHGRDLVVVEADDWKKADARAERTAAYIRGDAPILRPDLDKAEALAGRIRSQIVQIPDCGGFADADTELVAIARDRSGSWYRIMMDAFEHRLGSAVIYDVKTSDQSAAPQDIGRRIEGMAMEVQAAFYTHVIGLLWPQLGGRITFRWIFGENDPPNAVTVAQADGPGLEIGRRKIALALHRWREGMQTGNWPGYPGAIIRADYPEWAVKRWLEREETDPTVRDVDWSLSSSPFRPLDMGDVA</sequence>
<organism evidence="1 2">
    <name type="scientific">Methylobacterium organophilum</name>
    <dbReference type="NCBI Taxonomy" id="410"/>
    <lineage>
        <taxon>Bacteria</taxon>
        <taxon>Pseudomonadati</taxon>
        <taxon>Pseudomonadota</taxon>
        <taxon>Alphaproteobacteria</taxon>
        <taxon>Hyphomicrobiales</taxon>
        <taxon>Methylobacteriaceae</taxon>
        <taxon>Methylobacterium</taxon>
    </lineage>
</organism>
<keyword evidence="2" id="KW-1185">Reference proteome</keyword>
<gene>
    <name evidence="1" type="ORF">LKMONMHP_4660</name>
</gene>
<evidence type="ECO:0000313" key="2">
    <source>
        <dbReference type="Proteomes" id="UP001055156"/>
    </source>
</evidence>
<comment type="caution">
    <text evidence="1">The sequence shown here is derived from an EMBL/GenBank/DDBJ whole genome shotgun (WGS) entry which is preliminary data.</text>
</comment>